<dbReference type="STRING" id="280093.SAMN05443373_107138"/>
<reference evidence="3" key="2">
    <citation type="submission" date="2016-11" db="EMBL/GenBank/DDBJ databases">
        <authorList>
            <person name="Varghese N."/>
            <person name="Submissions S."/>
        </authorList>
    </citation>
    <scope>NUCLEOTIDE SEQUENCE [LARGE SCALE GENOMIC DNA]</scope>
    <source>
        <strain evidence="3">DSM 19729</strain>
    </source>
</reference>
<organism evidence="2 3">
    <name type="scientific">Flavobacterium granuli</name>
    <dbReference type="NCBI Taxonomy" id="280093"/>
    <lineage>
        <taxon>Bacteria</taxon>
        <taxon>Pseudomonadati</taxon>
        <taxon>Bacteroidota</taxon>
        <taxon>Flavobacteriia</taxon>
        <taxon>Flavobacteriales</taxon>
        <taxon>Flavobacteriaceae</taxon>
        <taxon>Flavobacterium</taxon>
    </lineage>
</organism>
<reference evidence="1 4" key="3">
    <citation type="submission" date="2018-03" db="EMBL/GenBank/DDBJ databases">
        <title>Genomic Encyclopedia of Archaeal and Bacterial Type Strains, Phase II (KMG-II): from individual species to whole genera.</title>
        <authorList>
            <person name="Goeker M."/>
        </authorList>
    </citation>
    <scope>NUCLEOTIDE SEQUENCE [LARGE SCALE GENOMIC DNA]</scope>
    <source>
        <strain evidence="1 4">DSM 17797</strain>
    </source>
</reference>
<name>A0A1M5QBL6_9FLAO</name>
<protein>
    <submittedName>
        <fullName evidence="2">Uncharacterized protein</fullName>
    </submittedName>
</protein>
<dbReference type="Proteomes" id="UP000184384">
    <property type="component" value="Unassembled WGS sequence"/>
</dbReference>
<evidence type="ECO:0000313" key="1">
    <source>
        <dbReference type="EMBL" id="PRZ22137.1"/>
    </source>
</evidence>
<sequence>MKFFAYILCFYLTTLTALPSVRVLKMQFIERNQSACSTTNTVNNSQSSCEKGNFIMNLNFSPTQCIKEQFIPFISVTPLFETIKKEKSNYEKIFISQYFNSIWQPPKIISLV</sequence>
<proteinExistence type="predicted"/>
<dbReference type="EMBL" id="PVUB01000007">
    <property type="protein sequence ID" value="PRZ22137.1"/>
    <property type="molecule type" value="Genomic_DNA"/>
</dbReference>
<gene>
    <name evidence="1" type="ORF">BC624_107138</name>
    <name evidence="2" type="ORF">SAMN05443373_107138</name>
</gene>
<dbReference type="EMBL" id="FQWO01000007">
    <property type="protein sequence ID" value="SHH10903.1"/>
    <property type="molecule type" value="Genomic_DNA"/>
</dbReference>
<accession>A0A1M5QBL6</accession>
<dbReference type="Proteomes" id="UP000237771">
    <property type="component" value="Unassembled WGS sequence"/>
</dbReference>
<evidence type="ECO:0000313" key="2">
    <source>
        <dbReference type="EMBL" id="SHH10903.1"/>
    </source>
</evidence>
<reference evidence="2" key="1">
    <citation type="submission" date="2016-11" db="EMBL/GenBank/DDBJ databases">
        <authorList>
            <person name="Jaros S."/>
            <person name="Januszkiewicz K."/>
            <person name="Wedrychowicz H."/>
        </authorList>
    </citation>
    <scope>NUCLEOTIDE SEQUENCE [LARGE SCALE GENOMIC DNA]</scope>
    <source>
        <strain evidence="2">DSM 19729</strain>
    </source>
</reference>
<keyword evidence="4" id="KW-1185">Reference proteome</keyword>
<evidence type="ECO:0000313" key="4">
    <source>
        <dbReference type="Proteomes" id="UP000237771"/>
    </source>
</evidence>
<dbReference type="AlphaFoldDB" id="A0A1M5QBL6"/>
<evidence type="ECO:0000313" key="3">
    <source>
        <dbReference type="Proteomes" id="UP000184384"/>
    </source>
</evidence>